<dbReference type="Pfam" id="PF13231">
    <property type="entry name" value="PMT_2"/>
    <property type="match status" value="1"/>
</dbReference>
<evidence type="ECO:0000256" key="6">
    <source>
        <dbReference type="ARBA" id="ARBA00022989"/>
    </source>
</evidence>
<dbReference type="EMBL" id="BAABEZ010000022">
    <property type="protein sequence ID" value="GAA4455046.1"/>
    <property type="molecule type" value="Genomic_DNA"/>
</dbReference>
<evidence type="ECO:0000313" key="10">
    <source>
        <dbReference type="EMBL" id="GAA4455046.1"/>
    </source>
</evidence>
<evidence type="ECO:0000256" key="3">
    <source>
        <dbReference type="ARBA" id="ARBA00022676"/>
    </source>
</evidence>
<feature type="transmembrane region" description="Helical" evidence="8">
    <location>
        <begin position="217"/>
        <end position="239"/>
    </location>
</feature>
<reference evidence="11" key="1">
    <citation type="journal article" date="2019" name="Int. J. Syst. Evol. Microbiol.">
        <title>The Global Catalogue of Microorganisms (GCM) 10K type strain sequencing project: providing services to taxonomists for standard genome sequencing and annotation.</title>
        <authorList>
            <consortium name="The Broad Institute Genomics Platform"/>
            <consortium name="The Broad Institute Genome Sequencing Center for Infectious Disease"/>
            <person name="Wu L."/>
            <person name="Ma J."/>
        </authorList>
    </citation>
    <scope>NUCLEOTIDE SEQUENCE [LARGE SCALE GENOMIC DNA]</scope>
    <source>
        <strain evidence="11">JCM 31921</strain>
    </source>
</reference>
<comment type="caution">
    <text evidence="10">The sequence shown here is derived from an EMBL/GenBank/DDBJ whole genome shotgun (WGS) entry which is preliminary data.</text>
</comment>
<evidence type="ECO:0000256" key="4">
    <source>
        <dbReference type="ARBA" id="ARBA00022679"/>
    </source>
</evidence>
<keyword evidence="4" id="KW-0808">Transferase</keyword>
<organism evidence="10 11">
    <name type="scientific">Rurimicrobium arvi</name>
    <dbReference type="NCBI Taxonomy" id="2049916"/>
    <lineage>
        <taxon>Bacteria</taxon>
        <taxon>Pseudomonadati</taxon>
        <taxon>Bacteroidota</taxon>
        <taxon>Chitinophagia</taxon>
        <taxon>Chitinophagales</taxon>
        <taxon>Chitinophagaceae</taxon>
        <taxon>Rurimicrobium</taxon>
    </lineage>
</organism>
<dbReference type="InterPro" id="IPR050297">
    <property type="entry name" value="LipidA_mod_glycosyltrf_83"/>
</dbReference>
<keyword evidence="11" id="KW-1185">Reference proteome</keyword>
<protein>
    <recommendedName>
        <fullName evidence="9">Glycosyltransferase RgtA/B/C/D-like domain-containing protein</fullName>
    </recommendedName>
</protein>
<feature type="transmembrane region" description="Helical" evidence="8">
    <location>
        <begin position="172"/>
        <end position="205"/>
    </location>
</feature>
<accession>A0ABP8MRW0</accession>
<feature type="transmembrane region" description="Helical" evidence="8">
    <location>
        <begin position="303"/>
        <end position="321"/>
    </location>
</feature>
<dbReference type="PANTHER" id="PTHR33908">
    <property type="entry name" value="MANNOSYLTRANSFERASE YKCB-RELATED"/>
    <property type="match status" value="1"/>
</dbReference>
<proteinExistence type="predicted"/>
<feature type="transmembrane region" description="Helical" evidence="8">
    <location>
        <begin position="148"/>
        <end position="166"/>
    </location>
</feature>
<evidence type="ECO:0000256" key="2">
    <source>
        <dbReference type="ARBA" id="ARBA00022475"/>
    </source>
</evidence>
<evidence type="ECO:0000256" key="5">
    <source>
        <dbReference type="ARBA" id="ARBA00022692"/>
    </source>
</evidence>
<keyword evidence="3" id="KW-0328">Glycosyltransferase</keyword>
<feature type="transmembrane region" description="Helical" evidence="8">
    <location>
        <begin position="97"/>
        <end position="115"/>
    </location>
</feature>
<evidence type="ECO:0000256" key="7">
    <source>
        <dbReference type="ARBA" id="ARBA00023136"/>
    </source>
</evidence>
<dbReference type="Proteomes" id="UP001501410">
    <property type="component" value="Unassembled WGS sequence"/>
</dbReference>
<keyword evidence="7 8" id="KW-0472">Membrane</keyword>
<feature type="domain" description="Glycosyltransferase RgtA/B/C/D-like" evidence="9">
    <location>
        <begin position="71"/>
        <end position="235"/>
    </location>
</feature>
<evidence type="ECO:0000313" key="11">
    <source>
        <dbReference type="Proteomes" id="UP001501410"/>
    </source>
</evidence>
<evidence type="ECO:0000256" key="1">
    <source>
        <dbReference type="ARBA" id="ARBA00004651"/>
    </source>
</evidence>
<comment type="subcellular location">
    <subcellularLocation>
        <location evidence="1">Cell membrane</location>
        <topology evidence="1">Multi-pass membrane protein</topology>
    </subcellularLocation>
</comment>
<gene>
    <name evidence="10" type="ORF">GCM10023092_18050</name>
</gene>
<feature type="transmembrane region" description="Helical" evidence="8">
    <location>
        <begin position="354"/>
        <end position="373"/>
    </location>
</feature>
<evidence type="ECO:0000259" key="9">
    <source>
        <dbReference type="Pfam" id="PF13231"/>
    </source>
</evidence>
<dbReference type="RefSeq" id="WP_344825681.1">
    <property type="nucleotide sequence ID" value="NZ_BAABEZ010000022.1"/>
</dbReference>
<sequence length="470" mass="53176">MSLLAIMLLCSAVLRYITASDGFLHCWDERYHALVAKHLIEHPLRPALYDNPLLPYSIRNWPANHIWLHKQPLSLWLIAGSIRLFGLTEIAVRIPSLLLSGFGILLCFGLGRRLFNERVGLITAFLYAVNGLLLDLSSGRIATDHPDVCLSFFVLAAVYCGVRALSAEGGKAMLAFAAMGILTGAALLSKWLPGLIVYPVVAMIAMDKRYGLPKKQLAAGLLVAFVLTLLVFLPWQWYIRHTFPLESAWESRYNYLHFFEALEGQGEPWYYFINRIRIDYGELIYLPLLYFMVRGVRSKDVTVGGLLCWIGIPLIIFSVAATKMVGYLFVAAPAFFLLTAAFTDLLLQKSLLRSLNWLRVLLLVAFFVIPVRYCLERAKLFQHNDTQPQWAKDIKSWQPGADPKVVLLGYKASIEAMFYHNCIAYDYLPSNEEIVALQQKGYKIFVAGEWPDRISMLRNIGAYKGVLPPY</sequence>
<keyword evidence="2" id="KW-1003">Cell membrane</keyword>
<name>A0ABP8MRW0_9BACT</name>
<dbReference type="PANTHER" id="PTHR33908:SF11">
    <property type="entry name" value="MEMBRANE PROTEIN"/>
    <property type="match status" value="1"/>
</dbReference>
<keyword evidence="5 8" id="KW-0812">Transmembrane</keyword>
<feature type="transmembrane region" description="Helical" evidence="8">
    <location>
        <begin position="327"/>
        <end position="347"/>
    </location>
</feature>
<keyword evidence="6 8" id="KW-1133">Transmembrane helix</keyword>
<evidence type="ECO:0000256" key="8">
    <source>
        <dbReference type="SAM" id="Phobius"/>
    </source>
</evidence>
<dbReference type="InterPro" id="IPR038731">
    <property type="entry name" value="RgtA/B/C-like"/>
</dbReference>